<dbReference type="GO" id="GO:0009295">
    <property type="term" value="C:nucleoid"/>
    <property type="evidence" value="ECO:0007669"/>
    <property type="project" value="TreeGrafter"/>
</dbReference>
<dbReference type="GO" id="GO:0006260">
    <property type="term" value="P:DNA replication"/>
    <property type="evidence" value="ECO:0007669"/>
    <property type="project" value="InterPro"/>
</dbReference>
<reference evidence="5" key="1">
    <citation type="submission" date="2017-09" db="EMBL/GenBank/DDBJ databases">
        <title>Depth-based differentiation of microbial function through sediment-hosted aquifers and enrichment of novel symbionts in the deep terrestrial subsurface.</title>
        <authorList>
            <person name="Probst A.J."/>
            <person name="Ladd B."/>
            <person name="Jarett J.K."/>
            <person name="Geller-Mcgrath D.E."/>
            <person name="Sieber C.M.K."/>
            <person name="Emerson J.B."/>
            <person name="Anantharaman K."/>
            <person name="Thomas B.C."/>
            <person name="Malmstrom R."/>
            <person name="Stieglmeier M."/>
            <person name="Klingl A."/>
            <person name="Woyke T."/>
            <person name="Ryan C.M."/>
            <person name="Banfield J.F."/>
        </authorList>
    </citation>
    <scope>NUCLEOTIDE SEQUENCE [LARGE SCALE GENOMIC DNA]</scope>
</reference>
<dbReference type="Proteomes" id="UP000230136">
    <property type="component" value="Unassembled WGS sequence"/>
</dbReference>
<comment type="caution">
    <text evidence="2">Lacks conserved residue(s) required for the propagation of feature annotation.</text>
</comment>
<evidence type="ECO:0000256" key="3">
    <source>
        <dbReference type="PIRNR" id="PIRNR002070"/>
    </source>
</evidence>
<comment type="subunit">
    <text evidence="2">Homotetramer.</text>
</comment>
<accession>A0A2M8DSJ7</accession>
<dbReference type="Gene3D" id="2.40.50.140">
    <property type="entry name" value="Nucleic acid-binding proteins"/>
    <property type="match status" value="1"/>
</dbReference>
<organism evidence="4 5">
    <name type="scientific">Candidatus Komeilibacteria bacterium CG_4_9_14_0_8_um_filter_36_9</name>
    <dbReference type="NCBI Taxonomy" id="1974473"/>
    <lineage>
        <taxon>Bacteria</taxon>
        <taxon>Candidatus Komeiliibacteriota</taxon>
    </lineage>
</organism>
<dbReference type="PROSITE" id="PS50935">
    <property type="entry name" value="SSB"/>
    <property type="match status" value="1"/>
</dbReference>
<dbReference type="NCBIfam" id="TIGR00621">
    <property type="entry name" value="ssb"/>
    <property type="match status" value="1"/>
</dbReference>
<dbReference type="HAMAP" id="MF_00984">
    <property type="entry name" value="SSB"/>
    <property type="match status" value="1"/>
</dbReference>
<gene>
    <name evidence="4" type="ORF">CO073_00020</name>
</gene>
<comment type="caution">
    <text evidence="4">The sequence shown here is derived from an EMBL/GenBank/DDBJ whole genome shotgun (WGS) entry which is preliminary data.</text>
</comment>
<evidence type="ECO:0000313" key="4">
    <source>
        <dbReference type="EMBL" id="PJC02331.1"/>
    </source>
</evidence>
<dbReference type="PANTHER" id="PTHR10302:SF27">
    <property type="entry name" value="SINGLE-STRANDED DNA-BINDING PROTEIN"/>
    <property type="match status" value="1"/>
</dbReference>
<keyword evidence="1 2" id="KW-0238">DNA-binding</keyword>
<dbReference type="InterPro" id="IPR012340">
    <property type="entry name" value="NA-bd_OB-fold"/>
</dbReference>
<evidence type="ECO:0000313" key="5">
    <source>
        <dbReference type="Proteomes" id="UP000230136"/>
    </source>
</evidence>
<dbReference type="CDD" id="cd04496">
    <property type="entry name" value="SSB_OBF"/>
    <property type="match status" value="1"/>
</dbReference>
<protein>
    <recommendedName>
        <fullName evidence="2 3">Single-stranded DNA-binding protein</fullName>
        <shortName evidence="2">SSB</shortName>
    </recommendedName>
</protein>
<evidence type="ECO:0000256" key="2">
    <source>
        <dbReference type="HAMAP-Rule" id="MF_00984"/>
    </source>
</evidence>
<dbReference type="InterPro" id="IPR011344">
    <property type="entry name" value="ssDNA-bd"/>
</dbReference>
<dbReference type="PIRSF" id="PIRSF002070">
    <property type="entry name" value="SSB"/>
    <property type="match status" value="1"/>
</dbReference>
<dbReference type="PANTHER" id="PTHR10302">
    <property type="entry name" value="SINGLE-STRANDED DNA-BINDING PROTEIN"/>
    <property type="match status" value="1"/>
</dbReference>
<dbReference type="EMBL" id="PFSY01000001">
    <property type="protein sequence ID" value="PJC02331.1"/>
    <property type="molecule type" value="Genomic_DNA"/>
</dbReference>
<dbReference type="InterPro" id="IPR000424">
    <property type="entry name" value="Primosome_PriB/ssb"/>
</dbReference>
<dbReference type="SUPFAM" id="SSF50249">
    <property type="entry name" value="Nucleic acid-binding proteins"/>
    <property type="match status" value="1"/>
</dbReference>
<evidence type="ECO:0000256" key="1">
    <source>
        <dbReference type="ARBA" id="ARBA00023125"/>
    </source>
</evidence>
<dbReference type="Pfam" id="PF00436">
    <property type="entry name" value="SSB"/>
    <property type="match status" value="1"/>
</dbReference>
<sequence length="139" mass="15788">MDLNKVMVIGRLTANPEVRTTPGGDSVVSFSVATNFTWTNKEGNKQEKAEFHNIVAWRKLAEIMAQYLKKGSRIYLDGRLQTRSWEDQNGIKKYRTEIIADNMIMLDSKGSNENFNKTTSEPMAEADTTPVIEEEEINV</sequence>
<dbReference type="AlphaFoldDB" id="A0A2M8DSJ7"/>
<dbReference type="GO" id="GO:0003697">
    <property type="term" value="F:single-stranded DNA binding"/>
    <property type="evidence" value="ECO:0007669"/>
    <property type="project" value="UniProtKB-UniRule"/>
</dbReference>
<name>A0A2M8DSJ7_9BACT</name>
<proteinExistence type="inferred from homology"/>